<dbReference type="EMBL" id="QGKV02000759">
    <property type="protein sequence ID" value="KAF3565735.1"/>
    <property type="molecule type" value="Genomic_DNA"/>
</dbReference>
<dbReference type="Proteomes" id="UP000266723">
    <property type="component" value="Unassembled WGS sequence"/>
</dbReference>
<proteinExistence type="predicted"/>
<comment type="caution">
    <text evidence="1">The sequence shown here is derived from an EMBL/GenBank/DDBJ whole genome shotgun (WGS) entry which is preliminary data.</text>
</comment>
<reference evidence="1 2" key="1">
    <citation type="journal article" date="2020" name="BMC Genomics">
        <title>Intraspecific diversification of the crop wild relative Brassica cretica Lam. using demographic model selection.</title>
        <authorList>
            <person name="Kioukis A."/>
            <person name="Michalopoulou V.A."/>
            <person name="Briers L."/>
            <person name="Pirintsos S."/>
            <person name="Studholme D.J."/>
            <person name="Pavlidis P."/>
            <person name="Sarris P.F."/>
        </authorList>
    </citation>
    <scope>NUCLEOTIDE SEQUENCE [LARGE SCALE GENOMIC DNA]</scope>
    <source>
        <strain evidence="2">cv. PFS-1207/04</strain>
    </source>
</reference>
<sequence length="106" mass="11336">MRAGRCLRVASPRIGPSSSLLPTRVCDPASLNPREIVDASFLSVRAGNGVWSSLLAPLDASTRVRVPALVQPEFCSLELELTSFSISSCDIMLLNTSNYSIGHSTT</sequence>
<keyword evidence="2" id="KW-1185">Reference proteome</keyword>
<gene>
    <name evidence="1" type="ORF">DY000_02015219</name>
</gene>
<protein>
    <submittedName>
        <fullName evidence="1">Uncharacterized protein</fullName>
    </submittedName>
</protein>
<accession>A0ABQ7D1X4</accession>
<name>A0ABQ7D1X4_BRACR</name>
<evidence type="ECO:0000313" key="1">
    <source>
        <dbReference type="EMBL" id="KAF3565735.1"/>
    </source>
</evidence>
<evidence type="ECO:0000313" key="2">
    <source>
        <dbReference type="Proteomes" id="UP000266723"/>
    </source>
</evidence>
<organism evidence="1 2">
    <name type="scientific">Brassica cretica</name>
    <name type="common">Mustard</name>
    <dbReference type="NCBI Taxonomy" id="69181"/>
    <lineage>
        <taxon>Eukaryota</taxon>
        <taxon>Viridiplantae</taxon>
        <taxon>Streptophyta</taxon>
        <taxon>Embryophyta</taxon>
        <taxon>Tracheophyta</taxon>
        <taxon>Spermatophyta</taxon>
        <taxon>Magnoliopsida</taxon>
        <taxon>eudicotyledons</taxon>
        <taxon>Gunneridae</taxon>
        <taxon>Pentapetalae</taxon>
        <taxon>rosids</taxon>
        <taxon>malvids</taxon>
        <taxon>Brassicales</taxon>
        <taxon>Brassicaceae</taxon>
        <taxon>Brassiceae</taxon>
        <taxon>Brassica</taxon>
    </lineage>
</organism>